<feature type="region of interest" description="Disordered" evidence="1">
    <location>
        <begin position="265"/>
        <end position="284"/>
    </location>
</feature>
<dbReference type="Proteomes" id="UP001170023">
    <property type="component" value="Unassembled WGS sequence"/>
</dbReference>
<dbReference type="EMBL" id="CZBL01000010">
    <property type="protein sequence ID" value="CUQ31150.1"/>
    <property type="molecule type" value="Genomic_DNA"/>
</dbReference>
<dbReference type="Proteomes" id="UP000095725">
    <property type="component" value="Unassembled WGS sequence"/>
</dbReference>
<accession>A0A174VGM9</accession>
<dbReference type="KEGG" id="bcac:CGC64_12310"/>
<gene>
    <name evidence="2" type="ORF">ERS852558_02554</name>
    <name evidence="3" type="ORF">Q4469_14010</name>
</gene>
<name>A0A174VGM9_9BACE</name>
<dbReference type="PROSITE" id="PS51257">
    <property type="entry name" value="PROKAR_LIPOPROTEIN"/>
    <property type="match status" value="1"/>
</dbReference>
<evidence type="ECO:0000313" key="4">
    <source>
        <dbReference type="Proteomes" id="UP000095725"/>
    </source>
</evidence>
<evidence type="ECO:0000313" key="2">
    <source>
        <dbReference type="EMBL" id="CUQ31150.1"/>
    </source>
</evidence>
<dbReference type="RefSeq" id="WP_005676158.1">
    <property type="nucleotide sequence ID" value="NZ_CABMOQ010000006.1"/>
</dbReference>
<dbReference type="AlphaFoldDB" id="A0A174VGM9"/>
<reference evidence="2 4" key="1">
    <citation type="submission" date="2015-09" db="EMBL/GenBank/DDBJ databases">
        <authorList>
            <consortium name="Pathogen Informatics"/>
        </authorList>
    </citation>
    <scope>NUCLEOTIDE SEQUENCE [LARGE SCALE GENOMIC DNA]</scope>
    <source>
        <strain evidence="2 4">2789STDY5834946</strain>
    </source>
</reference>
<evidence type="ECO:0000256" key="1">
    <source>
        <dbReference type="SAM" id="MobiDB-lite"/>
    </source>
</evidence>
<feature type="compositionally biased region" description="Basic and acidic residues" evidence="1">
    <location>
        <begin position="273"/>
        <end position="284"/>
    </location>
</feature>
<proteinExistence type="predicted"/>
<dbReference type="EMBL" id="JAUONL010000011">
    <property type="protein sequence ID" value="MDO6358795.1"/>
    <property type="molecule type" value="Genomic_DNA"/>
</dbReference>
<reference evidence="3" key="2">
    <citation type="submission" date="2023-07" db="EMBL/GenBank/DDBJ databases">
        <title>Whole Genome Sequencing of Colonoscopy isolates.</title>
        <authorList>
            <person name="Surve S.V."/>
            <person name="Valls R.A."/>
            <person name="Barrak K.E."/>
            <person name="Gardner T.B."/>
            <person name="O'Toole G.A."/>
        </authorList>
    </citation>
    <scope>NUCLEOTIDE SEQUENCE</scope>
    <source>
        <strain evidence="3">GP0119</strain>
    </source>
</reference>
<organism evidence="2 4">
    <name type="scientific">Bacteroides caccae</name>
    <dbReference type="NCBI Taxonomy" id="47678"/>
    <lineage>
        <taxon>Bacteria</taxon>
        <taxon>Pseudomonadati</taxon>
        <taxon>Bacteroidota</taxon>
        <taxon>Bacteroidia</taxon>
        <taxon>Bacteroidales</taxon>
        <taxon>Bacteroidaceae</taxon>
        <taxon>Bacteroides</taxon>
    </lineage>
</organism>
<dbReference type="GeneID" id="75114293"/>
<sequence length="402" mass="46822">MKTKSTIFHRKLMMKTASLIVLSIIICACSTNNKSLLSGIEIIPVEVDEVSQDVSLFLEKIEIVPLETNDSSLFHRCNKVLYDKRTDMFVIYTSDQIIYTFSGNGQYVANSKKMKGQGPEDYVMVLDINLNPYLKGIDLLNPYGTIYTYSPTFELLAKRKFKPEFPVDYLMALDTDNYIFTNPFMWTDQEVSFVNLRTQEAISANYEGTISENTMAHNCFYHIGEQFYFVPFGLNYYFYQINAKEKKLNPIMYLDFGDAEVEDDNLPGRASGKRTDSDEERRKITEDATERYQYLRKSGKTLPLLKFFNDDYVYIFLAKAVRGYGSHYIYNRKKNEGFLLKEGKPFFMYPCFGIIDNVLLAICQPDELSQYMDRNLMSPQEIHKMETLKEDDNPVILKYYLK</sequence>
<protein>
    <submittedName>
        <fullName evidence="3">6-bladed beta-propeller</fullName>
    </submittedName>
</protein>
<evidence type="ECO:0000313" key="3">
    <source>
        <dbReference type="EMBL" id="MDO6358795.1"/>
    </source>
</evidence>